<accession>Q2LTP8</accession>
<dbReference type="Pfam" id="PF16256">
    <property type="entry name" value="DUF4911"/>
    <property type="match status" value="1"/>
</dbReference>
<dbReference type="InterPro" id="IPR032587">
    <property type="entry name" value="DUF4911"/>
</dbReference>
<gene>
    <name evidence="1" type="ORF">SYN_01039</name>
</gene>
<dbReference type="OrthoDB" id="5472144at2"/>
<reference evidence="1 2" key="1">
    <citation type="journal article" date="2007" name="Proc. Natl. Acad. Sci. U.S.A.">
        <title>The genome of Syntrophus aciditrophicus: life at the thermodynamic limit of microbial growth.</title>
        <authorList>
            <person name="McInerney M.J."/>
            <person name="Rohlin L."/>
            <person name="Mouttaki H."/>
            <person name="Kim U."/>
            <person name="Krupp R.S."/>
            <person name="Rios-Hernandez L."/>
            <person name="Sieber J."/>
            <person name="Struchtemeyer C.G."/>
            <person name="Bhattacharyya A."/>
            <person name="Campbell J.W."/>
            <person name="Gunsalus R.P."/>
        </authorList>
    </citation>
    <scope>NUCLEOTIDE SEQUENCE [LARGE SCALE GENOMIC DNA]</scope>
    <source>
        <strain evidence="1 2">SB</strain>
    </source>
</reference>
<protein>
    <submittedName>
        <fullName evidence="1">Hypothetical cytosolic protein</fullName>
    </submittedName>
</protein>
<keyword evidence="2" id="KW-1185">Reference proteome</keyword>
<dbReference type="STRING" id="56780.SYN_01039"/>
<sequence>MMLSTKILRLKREDLVLIQYILEGYEGICSISTVDSRVALIRVTLMPGLESALSEILDRLRSEFNFEDVPPSCSEFEGKSS</sequence>
<dbReference type="AlphaFoldDB" id="Q2LTP8"/>
<organism evidence="1 2">
    <name type="scientific">Syntrophus aciditrophicus (strain SB)</name>
    <dbReference type="NCBI Taxonomy" id="56780"/>
    <lineage>
        <taxon>Bacteria</taxon>
        <taxon>Pseudomonadati</taxon>
        <taxon>Thermodesulfobacteriota</taxon>
        <taxon>Syntrophia</taxon>
        <taxon>Syntrophales</taxon>
        <taxon>Syntrophaceae</taxon>
        <taxon>Syntrophus</taxon>
    </lineage>
</organism>
<dbReference type="KEGG" id="sat:SYN_01039"/>
<dbReference type="Proteomes" id="UP000001933">
    <property type="component" value="Chromosome"/>
</dbReference>
<evidence type="ECO:0000313" key="1">
    <source>
        <dbReference type="EMBL" id="ABC77454.1"/>
    </source>
</evidence>
<proteinExistence type="predicted"/>
<dbReference type="InParanoid" id="Q2LTP8"/>
<evidence type="ECO:0000313" key="2">
    <source>
        <dbReference type="Proteomes" id="UP000001933"/>
    </source>
</evidence>
<dbReference type="HOGENOM" id="CLU_190608_0_0_7"/>
<dbReference type="EMBL" id="CP000252">
    <property type="protein sequence ID" value="ABC77454.1"/>
    <property type="molecule type" value="Genomic_DNA"/>
</dbReference>
<name>Q2LTP8_SYNAS</name>